<dbReference type="Pfam" id="PF00535">
    <property type="entry name" value="Glycos_transf_2"/>
    <property type="match status" value="1"/>
</dbReference>
<evidence type="ECO:0000313" key="2">
    <source>
        <dbReference type="EMBL" id="MEM0518343.1"/>
    </source>
</evidence>
<comment type="caution">
    <text evidence="2">The sequence shown here is derived from an EMBL/GenBank/DDBJ whole genome shotgun (WGS) entry which is preliminary data.</text>
</comment>
<dbReference type="SUPFAM" id="SSF53448">
    <property type="entry name" value="Nucleotide-diphospho-sugar transferases"/>
    <property type="match status" value="1"/>
</dbReference>
<protein>
    <submittedName>
        <fullName evidence="2">Glycosyltransferase</fullName>
        <ecNumber evidence="2">2.4.-.-</ecNumber>
    </submittedName>
</protein>
<proteinExistence type="predicted"/>
<dbReference type="Gene3D" id="3.90.550.10">
    <property type="entry name" value="Spore Coat Polysaccharide Biosynthesis Protein SpsA, Chain A"/>
    <property type="match status" value="1"/>
</dbReference>
<dbReference type="AlphaFoldDB" id="A0AB35YQM5"/>
<dbReference type="EMBL" id="JBANCF010000008">
    <property type="protein sequence ID" value="MEM0573911.1"/>
    <property type="molecule type" value="Genomic_DNA"/>
</dbReference>
<dbReference type="RefSeq" id="WP_342687252.1">
    <property type="nucleotide sequence ID" value="NZ_JAZBJM010000004.1"/>
</dbReference>
<accession>A0AB35YQM5</accession>
<organism evidence="2 4">
    <name type="scientific">Aequorivita flava</name>
    <dbReference type="NCBI Taxonomy" id="3114371"/>
    <lineage>
        <taxon>Bacteria</taxon>
        <taxon>Pseudomonadati</taxon>
        <taxon>Bacteroidota</taxon>
        <taxon>Flavobacteriia</taxon>
        <taxon>Flavobacteriales</taxon>
        <taxon>Flavobacteriaceae</taxon>
        <taxon>Aequorivita</taxon>
    </lineage>
</organism>
<reference evidence="2 5" key="1">
    <citation type="submission" date="2024-01" db="EMBL/GenBank/DDBJ databases">
        <title>Aequorivita flavus sp. nov., isolated from deep-sea sediment.</title>
        <authorList>
            <person name="Chen X."/>
        </authorList>
    </citation>
    <scope>NUCLEOTIDE SEQUENCE</scope>
    <source>
        <strain evidence="2">MCCC 1A16923</strain>
        <strain evidence="3 5">MCCC 1A16935</strain>
    </source>
</reference>
<evidence type="ECO:0000313" key="5">
    <source>
        <dbReference type="Proteomes" id="UP001390963"/>
    </source>
</evidence>
<feature type="domain" description="Glycosyltransferase 2-like" evidence="1">
    <location>
        <begin position="7"/>
        <end position="130"/>
    </location>
</feature>
<sequence length="317" mass="36864">MKEPLVSIIIPTYNRAHLIGETLDSVLAQTYQNWECIVIDDGSTDDTAEVMATYCGKDSRFQYHQRPADRLSGGNAARNYGFELSRGEFVNWFDSDDLMTENHLKEKVEAIIFYNVDFIVADCVNFKTDKDIHLGKPFNTVRQNKHLNAMNFAFHTIGWITDDFFGKRILLDSIRFNEKLRAGQEYNFFLRLLFKNSNGHFLNKVLTKARLHDQSLSSKSYDRLGNRHKINAEIKLLTLEDIYISAPKPLRAWFISGYMQFAFETALQKQNQSYLTKGFWLVSRTNSVFKGIIFLFGIFTARFFSKGYNIIKYVRLK</sequence>
<dbReference type="EMBL" id="JAZBJM010000004">
    <property type="protein sequence ID" value="MEM0518343.1"/>
    <property type="molecule type" value="Genomic_DNA"/>
</dbReference>
<evidence type="ECO:0000313" key="4">
    <source>
        <dbReference type="Proteomes" id="UP001388259"/>
    </source>
</evidence>
<evidence type="ECO:0000259" key="1">
    <source>
        <dbReference type="Pfam" id="PF00535"/>
    </source>
</evidence>
<keyword evidence="5" id="KW-1185">Reference proteome</keyword>
<evidence type="ECO:0000313" key="3">
    <source>
        <dbReference type="EMBL" id="MEM0573911.1"/>
    </source>
</evidence>
<keyword evidence="2" id="KW-0328">Glycosyltransferase</keyword>
<dbReference type="Proteomes" id="UP001388259">
    <property type="component" value="Unassembled WGS sequence"/>
</dbReference>
<dbReference type="PANTHER" id="PTHR22916:SF3">
    <property type="entry name" value="UDP-GLCNAC:BETAGAL BETA-1,3-N-ACETYLGLUCOSAMINYLTRANSFERASE-LIKE PROTEIN 1"/>
    <property type="match status" value="1"/>
</dbReference>
<keyword evidence="2" id="KW-0808">Transferase</keyword>
<dbReference type="InterPro" id="IPR001173">
    <property type="entry name" value="Glyco_trans_2-like"/>
</dbReference>
<dbReference type="InterPro" id="IPR029044">
    <property type="entry name" value="Nucleotide-diphossugar_trans"/>
</dbReference>
<dbReference type="GO" id="GO:0016758">
    <property type="term" value="F:hexosyltransferase activity"/>
    <property type="evidence" value="ECO:0007669"/>
    <property type="project" value="UniProtKB-ARBA"/>
</dbReference>
<gene>
    <name evidence="3" type="ORF">VZD24_10305</name>
    <name evidence="2" type="ORF">VZD85_08275</name>
</gene>
<dbReference type="PANTHER" id="PTHR22916">
    <property type="entry name" value="GLYCOSYLTRANSFERASE"/>
    <property type="match status" value="1"/>
</dbReference>
<name>A0AB35YQM5_9FLAO</name>
<dbReference type="Proteomes" id="UP001390963">
    <property type="component" value="Unassembled WGS sequence"/>
</dbReference>
<dbReference type="EC" id="2.4.-.-" evidence="2"/>